<evidence type="ECO:0000313" key="4">
    <source>
        <dbReference type="Proteomes" id="UP000176377"/>
    </source>
</evidence>
<protein>
    <recommendedName>
        <fullName evidence="2">PD-(D/E)XK endonuclease-like domain-containing protein</fullName>
    </recommendedName>
</protein>
<gene>
    <name evidence="3" type="ORF">A2765_00830</name>
</gene>
<dbReference type="Gene3D" id="3.90.320.10">
    <property type="match status" value="1"/>
</dbReference>
<evidence type="ECO:0000313" key="3">
    <source>
        <dbReference type="EMBL" id="OGG59995.1"/>
    </source>
</evidence>
<dbReference type="EMBL" id="MFLA01000015">
    <property type="protein sequence ID" value="OGG59995.1"/>
    <property type="molecule type" value="Genomic_DNA"/>
</dbReference>
<feature type="domain" description="PD-(D/E)XK endonuclease-like" evidence="2">
    <location>
        <begin position="82"/>
        <end position="242"/>
    </location>
</feature>
<proteinExistence type="predicted"/>
<dbReference type="Proteomes" id="UP000176377">
    <property type="component" value="Unassembled WGS sequence"/>
</dbReference>
<name>A0A1F6DEZ9_9BACT</name>
<sequence length="282" mass="32260">MSDYYKPDRNPNWNYGGERWRLSRSKIGLFMECPRCFYIDNKLGTARPPGFPFNLNSAVDALFKKEFDIHRLAKTAHPLMEQYGVDAVPFVHPQIDIWRENFKGIEAKHEATGFTVSGAVDDVWVRPDGELIIVDYKSTSKDEKIEALDKDWHDGYKQQMEVYQWLFRQNGFTVSDTGYFVYANAGKDKKSFDGILEFEITLVPHKGNDAWVEPTLLKIKECLESDKLPSAGEKCDYCVYREMVGRKLQAFAGKTKQETSEDEPVSKKISSRAPTKTGSLGI</sequence>
<reference evidence="3 4" key="1">
    <citation type="journal article" date="2016" name="Nat. Commun.">
        <title>Thousands of microbial genomes shed light on interconnected biogeochemical processes in an aquifer system.</title>
        <authorList>
            <person name="Anantharaman K."/>
            <person name="Brown C.T."/>
            <person name="Hug L.A."/>
            <person name="Sharon I."/>
            <person name="Castelle C.J."/>
            <person name="Probst A.J."/>
            <person name="Thomas B.C."/>
            <person name="Singh A."/>
            <person name="Wilkins M.J."/>
            <person name="Karaoz U."/>
            <person name="Brodie E.L."/>
            <person name="Williams K.H."/>
            <person name="Hubbard S.S."/>
            <person name="Banfield J.F."/>
        </authorList>
    </citation>
    <scope>NUCLEOTIDE SEQUENCE [LARGE SCALE GENOMIC DNA]</scope>
</reference>
<evidence type="ECO:0000256" key="1">
    <source>
        <dbReference type="SAM" id="MobiDB-lite"/>
    </source>
</evidence>
<dbReference type="InterPro" id="IPR038726">
    <property type="entry name" value="PDDEXK_AddAB-type"/>
</dbReference>
<accession>A0A1F6DEZ9</accession>
<evidence type="ECO:0000259" key="2">
    <source>
        <dbReference type="Pfam" id="PF12705"/>
    </source>
</evidence>
<dbReference type="AlphaFoldDB" id="A0A1F6DEZ9"/>
<dbReference type="InterPro" id="IPR011604">
    <property type="entry name" value="PDDEXK-like_dom_sf"/>
</dbReference>
<dbReference type="Pfam" id="PF12705">
    <property type="entry name" value="PDDEXK_1"/>
    <property type="match status" value="1"/>
</dbReference>
<comment type="caution">
    <text evidence="3">The sequence shown here is derived from an EMBL/GenBank/DDBJ whole genome shotgun (WGS) entry which is preliminary data.</text>
</comment>
<organism evidence="3 4">
    <name type="scientific">Candidatus Kaiserbacteria bacterium RIFCSPHIGHO2_01_FULL_56_24</name>
    <dbReference type="NCBI Taxonomy" id="1798487"/>
    <lineage>
        <taxon>Bacteria</taxon>
        <taxon>Candidatus Kaiseribacteriota</taxon>
    </lineage>
</organism>
<feature type="region of interest" description="Disordered" evidence="1">
    <location>
        <begin position="252"/>
        <end position="282"/>
    </location>
</feature>
<feature type="compositionally biased region" description="Polar residues" evidence="1">
    <location>
        <begin position="272"/>
        <end position="282"/>
    </location>
</feature>